<comment type="similarity">
    <text evidence="1 2">Belongs to the calycin superfamily. Lipocalin family.</text>
</comment>
<keyword evidence="2" id="KW-0472">Membrane</keyword>
<dbReference type="PANTHER" id="PTHR10612:SF34">
    <property type="entry name" value="APOLIPOPROTEIN D"/>
    <property type="match status" value="1"/>
</dbReference>
<keyword evidence="2 4" id="KW-0449">Lipoprotein</keyword>
<comment type="subcellular location">
    <subcellularLocation>
        <location evidence="2">Cell outer membrane</location>
    </subcellularLocation>
</comment>
<evidence type="ECO:0000256" key="2">
    <source>
        <dbReference type="PIRNR" id="PIRNR036893"/>
    </source>
</evidence>
<dbReference type="PROSITE" id="PS51257">
    <property type="entry name" value="PROKAR_LIPOPROTEIN"/>
    <property type="match status" value="1"/>
</dbReference>
<accession>A0A285CNX7</accession>
<dbReference type="CDD" id="cd19438">
    <property type="entry name" value="lipocalin_Blc-like"/>
    <property type="match status" value="1"/>
</dbReference>
<evidence type="ECO:0000259" key="3">
    <source>
        <dbReference type="Pfam" id="PF08212"/>
    </source>
</evidence>
<dbReference type="RefSeq" id="WP_097029707.1">
    <property type="nucleotide sequence ID" value="NZ_OAOQ01000003.1"/>
</dbReference>
<dbReference type="OrthoDB" id="594739at2"/>
<evidence type="ECO:0000256" key="1">
    <source>
        <dbReference type="ARBA" id="ARBA00006889"/>
    </source>
</evidence>
<dbReference type="PANTHER" id="PTHR10612">
    <property type="entry name" value="APOLIPOPROTEIN D"/>
    <property type="match status" value="1"/>
</dbReference>
<dbReference type="AlphaFoldDB" id="A0A285CNX7"/>
<dbReference type="InterPro" id="IPR022272">
    <property type="entry name" value="Lipocalin_CS"/>
</dbReference>
<dbReference type="GO" id="GO:0006950">
    <property type="term" value="P:response to stress"/>
    <property type="evidence" value="ECO:0007669"/>
    <property type="project" value="UniProtKB-ARBA"/>
</dbReference>
<dbReference type="GO" id="GO:0008289">
    <property type="term" value="F:lipid binding"/>
    <property type="evidence" value="ECO:0007669"/>
    <property type="project" value="UniProtKB-UniRule"/>
</dbReference>
<reference evidence="5" key="1">
    <citation type="submission" date="2017-08" db="EMBL/GenBank/DDBJ databases">
        <authorList>
            <person name="Varghese N."/>
            <person name="Submissions S."/>
        </authorList>
    </citation>
    <scope>NUCLEOTIDE SEQUENCE [LARGE SCALE GENOMIC DNA]</scope>
    <source>
        <strain evidence="5">JA234</strain>
    </source>
</reference>
<dbReference type="PROSITE" id="PS00213">
    <property type="entry name" value="LIPOCALIN"/>
    <property type="match status" value="1"/>
</dbReference>
<dbReference type="InterPro" id="IPR047202">
    <property type="entry name" value="Lipocalin_Blc-like_dom"/>
</dbReference>
<dbReference type="Pfam" id="PF08212">
    <property type="entry name" value="Lipocalin_2"/>
    <property type="match status" value="1"/>
</dbReference>
<protein>
    <recommendedName>
        <fullName evidence="2">Outer membrane lipoprotein Blc</fullName>
    </recommendedName>
</protein>
<proteinExistence type="inferred from homology"/>
<dbReference type="SUPFAM" id="SSF50814">
    <property type="entry name" value="Lipocalins"/>
    <property type="match status" value="1"/>
</dbReference>
<comment type="function">
    <text evidence="2">Involved in the storage or transport of lipids necessary for membrane maintenance under stressful conditions. Displays a binding preference for lysophospholipids.</text>
</comment>
<name>A0A285CNX7_9RHOB</name>
<dbReference type="Proteomes" id="UP000219467">
    <property type="component" value="Unassembled WGS sequence"/>
</dbReference>
<evidence type="ECO:0000313" key="5">
    <source>
        <dbReference type="Proteomes" id="UP000219467"/>
    </source>
</evidence>
<dbReference type="Gene3D" id="2.40.128.20">
    <property type="match status" value="1"/>
</dbReference>
<sequence>MKRLLLLGVLGLVACAPHVPSARWIGSSMFVRTDVQPAELAGLWYEVASFPAPFQRDCSHTTAAYRPLADGRIALENRCRVGDEIRRIGGTARVVAPGRLKVDLDGVPFDGDYWILGLSRDGQTLVVGTPTRIAGWVLHRDRQIDPRELRAARDLFERSGYDPAALQRILHR</sequence>
<evidence type="ECO:0000313" key="4">
    <source>
        <dbReference type="EMBL" id="SNX69259.1"/>
    </source>
</evidence>
<gene>
    <name evidence="4" type="ORF">SAMN05878503_103246</name>
</gene>
<dbReference type="EMBL" id="OAOQ01000003">
    <property type="protein sequence ID" value="SNX69259.1"/>
    <property type="molecule type" value="Genomic_DNA"/>
</dbReference>
<dbReference type="PIRSF" id="PIRSF036893">
    <property type="entry name" value="Lipocalin_ApoD"/>
    <property type="match status" value="1"/>
</dbReference>
<dbReference type="InterPro" id="IPR000566">
    <property type="entry name" value="Lipocln_cytosolic_FA-bd_dom"/>
</dbReference>
<dbReference type="InterPro" id="IPR012674">
    <property type="entry name" value="Calycin"/>
</dbReference>
<comment type="subunit">
    <text evidence="2">Homodimer.</text>
</comment>
<keyword evidence="5" id="KW-1185">Reference proteome</keyword>
<keyword evidence="2" id="KW-0998">Cell outer membrane</keyword>
<keyword evidence="2" id="KW-0446">Lipid-binding</keyword>
<organism evidence="4 5">
    <name type="scientific">Cereibacter ovatus</name>
    <dbReference type="NCBI Taxonomy" id="439529"/>
    <lineage>
        <taxon>Bacteria</taxon>
        <taxon>Pseudomonadati</taxon>
        <taxon>Pseudomonadota</taxon>
        <taxon>Alphaproteobacteria</taxon>
        <taxon>Rhodobacterales</taxon>
        <taxon>Paracoccaceae</taxon>
        <taxon>Cereibacter</taxon>
    </lineage>
</organism>
<dbReference type="InterPro" id="IPR022271">
    <property type="entry name" value="Lipocalin_ApoD"/>
</dbReference>
<feature type="domain" description="Lipocalin/cytosolic fatty-acid binding" evidence="3">
    <location>
        <begin position="41"/>
        <end position="169"/>
    </location>
</feature>
<dbReference type="GO" id="GO:0009279">
    <property type="term" value="C:cell outer membrane"/>
    <property type="evidence" value="ECO:0007669"/>
    <property type="project" value="UniProtKB-SubCell"/>
</dbReference>